<evidence type="ECO:0000256" key="3">
    <source>
        <dbReference type="ARBA" id="ARBA00022723"/>
    </source>
</evidence>
<evidence type="ECO:0000256" key="5">
    <source>
        <dbReference type="ARBA" id="ARBA00022833"/>
    </source>
</evidence>
<keyword evidence="4" id="KW-0378">Hydrolase</keyword>
<dbReference type="Pfam" id="PF01546">
    <property type="entry name" value="Peptidase_M20"/>
    <property type="match status" value="1"/>
</dbReference>
<dbReference type="RefSeq" id="XP_070904978.1">
    <property type="nucleotide sequence ID" value="XM_071038306.1"/>
</dbReference>
<dbReference type="PANTHER" id="PTHR45962:SF1">
    <property type="entry name" value="N-FATTY-ACYL-AMINO ACID SYNTHASE_HYDROLASE PM20D1"/>
    <property type="match status" value="1"/>
</dbReference>
<keyword evidence="3" id="KW-0479">Metal-binding</keyword>
<dbReference type="SUPFAM" id="SSF55031">
    <property type="entry name" value="Bacterial exopeptidase dimerisation domain"/>
    <property type="match status" value="1"/>
</dbReference>
<dbReference type="InterPro" id="IPR001261">
    <property type="entry name" value="ArgE/DapE_CS"/>
</dbReference>
<evidence type="ECO:0000259" key="7">
    <source>
        <dbReference type="Pfam" id="PF07687"/>
    </source>
</evidence>
<name>A0ABR4L6X0_9EURO</name>
<dbReference type="Gene3D" id="3.40.630.10">
    <property type="entry name" value="Zn peptidases"/>
    <property type="match status" value="1"/>
</dbReference>
<dbReference type="GeneID" id="98153470"/>
<feature type="chain" id="PRO_5047404820" description="Peptidase M20 dimerisation domain-containing protein" evidence="6">
    <location>
        <begin position="19"/>
        <end position="585"/>
    </location>
</feature>
<comment type="similarity">
    <text evidence="1">Belongs to the peptidase M20A family.</text>
</comment>
<evidence type="ECO:0000256" key="4">
    <source>
        <dbReference type="ARBA" id="ARBA00022801"/>
    </source>
</evidence>
<gene>
    <name evidence="8" type="ORF">BJX68DRAFT_224831</name>
</gene>
<evidence type="ECO:0000256" key="2">
    <source>
        <dbReference type="ARBA" id="ARBA00022670"/>
    </source>
</evidence>
<dbReference type="InterPro" id="IPR036264">
    <property type="entry name" value="Bact_exopeptidase_dim_dom"/>
</dbReference>
<dbReference type="PROSITE" id="PS00758">
    <property type="entry name" value="ARGE_DAPE_CPG2_1"/>
    <property type="match status" value="1"/>
</dbReference>
<dbReference type="Proteomes" id="UP001610444">
    <property type="component" value="Unassembled WGS sequence"/>
</dbReference>
<reference evidence="8 9" key="1">
    <citation type="submission" date="2024-07" db="EMBL/GenBank/DDBJ databases">
        <title>Section-level genome sequencing and comparative genomics of Aspergillus sections Usti and Cavernicolus.</title>
        <authorList>
            <consortium name="Lawrence Berkeley National Laboratory"/>
            <person name="Nybo J.L."/>
            <person name="Vesth T.C."/>
            <person name="Theobald S."/>
            <person name="Frisvad J.C."/>
            <person name="Larsen T.O."/>
            <person name="Kjaerboelling I."/>
            <person name="Rothschild-Mancinelli K."/>
            <person name="Lyhne E.K."/>
            <person name="Kogle M.E."/>
            <person name="Barry K."/>
            <person name="Clum A."/>
            <person name="Na H."/>
            <person name="Ledsgaard L."/>
            <person name="Lin J."/>
            <person name="Lipzen A."/>
            <person name="Kuo A."/>
            <person name="Riley R."/>
            <person name="Mondo S."/>
            <person name="LaButti K."/>
            <person name="Haridas S."/>
            <person name="Pangalinan J."/>
            <person name="Salamov A.A."/>
            <person name="Simmons B.A."/>
            <person name="Magnuson J.K."/>
            <person name="Chen J."/>
            <person name="Drula E."/>
            <person name="Henrissat B."/>
            <person name="Wiebenga A."/>
            <person name="Lubbers R.J."/>
            <person name="Gomes A.C."/>
            <person name="Macurrencykelacurrency M.R."/>
            <person name="Stajich J."/>
            <person name="Grigoriev I.V."/>
            <person name="Mortensen U.H."/>
            <person name="De vries R.P."/>
            <person name="Baker S.E."/>
            <person name="Andersen M.R."/>
        </authorList>
    </citation>
    <scope>NUCLEOTIDE SEQUENCE [LARGE SCALE GENOMIC DNA]</scope>
    <source>
        <strain evidence="8 9">CBS 756.74</strain>
    </source>
</reference>
<dbReference type="InterPro" id="IPR002933">
    <property type="entry name" value="Peptidase_M20"/>
</dbReference>
<feature type="domain" description="Peptidase M20 dimerisation" evidence="7">
    <location>
        <begin position="278"/>
        <end position="431"/>
    </location>
</feature>
<dbReference type="InterPro" id="IPR011650">
    <property type="entry name" value="Peptidase_M20_dimer"/>
</dbReference>
<feature type="signal peptide" evidence="6">
    <location>
        <begin position="1"/>
        <end position="18"/>
    </location>
</feature>
<dbReference type="PROSITE" id="PS00759">
    <property type="entry name" value="ARGE_DAPE_CPG2_2"/>
    <property type="match status" value="1"/>
</dbReference>
<keyword evidence="2" id="KW-0645">Protease</keyword>
<dbReference type="EMBL" id="JBFXLR010000002">
    <property type="protein sequence ID" value="KAL2860287.1"/>
    <property type="molecule type" value="Genomic_DNA"/>
</dbReference>
<dbReference type="SUPFAM" id="SSF53187">
    <property type="entry name" value="Zn-dependent exopeptidases"/>
    <property type="match status" value="1"/>
</dbReference>
<accession>A0ABR4L6X0</accession>
<dbReference type="CDD" id="cd05674">
    <property type="entry name" value="M20_yscS"/>
    <property type="match status" value="1"/>
</dbReference>
<dbReference type="Gene3D" id="1.10.150.900">
    <property type="match status" value="1"/>
</dbReference>
<keyword evidence="6" id="KW-0732">Signal</keyword>
<evidence type="ECO:0000313" key="8">
    <source>
        <dbReference type="EMBL" id="KAL2860287.1"/>
    </source>
</evidence>
<dbReference type="PANTHER" id="PTHR45962">
    <property type="entry name" value="N-FATTY-ACYL-AMINO ACID SYNTHASE/HYDROLASE PM20D1"/>
    <property type="match status" value="1"/>
</dbReference>
<dbReference type="Pfam" id="PF07687">
    <property type="entry name" value="M20_dimer"/>
    <property type="match status" value="1"/>
</dbReference>
<comment type="caution">
    <text evidence="8">The sequence shown here is derived from an EMBL/GenBank/DDBJ whole genome shotgun (WGS) entry which is preliminary data.</text>
</comment>
<dbReference type="InterPro" id="IPR047177">
    <property type="entry name" value="Pept_M20A"/>
</dbReference>
<keyword evidence="9" id="KW-1185">Reference proteome</keyword>
<dbReference type="Gene3D" id="3.30.70.360">
    <property type="match status" value="1"/>
</dbReference>
<dbReference type="InterPro" id="IPR017141">
    <property type="entry name" value="Pept_M20_carboxypep"/>
</dbReference>
<dbReference type="PROSITE" id="PS51257">
    <property type="entry name" value="PROKAR_LIPOPROTEIN"/>
    <property type="match status" value="1"/>
</dbReference>
<dbReference type="PIRSF" id="PIRSF037217">
    <property type="entry name" value="Carboxypeptidase_S"/>
    <property type="match status" value="1"/>
</dbReference>
<evidence type="ECO:0000313" key="9">
    <source>
        <dbReference type="Proteomes" id="UP001610444"/>
    </source>
</evidence>
<sequence length="585" mass="64647">MRSLILPVGISLLSCAASYTIPSSPQQILGTTNSKTAKEICPLPSKVLLGDEKLLSSLRYLQDEKILHRQVTRLSKAVQIPTTITDSMRDPYDESFASFVDFHKLLADLFPLIHSKAEIERINRLGLIITLNAPHAKKEQNKKPLLFTAHQDTVPISDASDWTHPPFSGHFDGEFLWGRGSSDCKNGLIGLLSVVEDLLEQDWTPSRPVVLAFGFDEETQGSLGARSFAPILEDRYGKDGFEFILDEGGMGLSTLGSYSSHSVLEEEDNVIYALPDISEKGAIDLLLTLSVPGGHSSIPPKHTGIGIMSEIIYSLENTELDLFTPSLGLEHPSRRKLECQVRHSPQYVEDWLSSALDSDDHAAAAEAIAESRGPEIRFTLQTSQAADIFHGGVKSNALPEKIQALVNYRVGLHQTPEMVQERAERIIAPIVEKHNLSWSKFSDSIDDPVDIGASTSGHLALSTPNTPLNPAPVSPTDIETNPVWARFAGVTRSVFESVPSLEGKTVVVSGDIMTGNTDTRFYWNLSRNIYRWSPAREGRALNIHTVDERIGIDAHLEGMMLYYDLIRAFDQWDGDVDEVTERNDI</sequence>
<keyword evidence="5" id="KW-0862">Zinc</keyword>
<protein>
    <recommendedName>
        <fullName evidence="7">Peptidase M20 dimerisation domain-containing protein</fullName>
    </recommendedName>
</protein>
<organism evidence="8 9">
    <name type="scientific">Aspergillus pseudodeflectus</name>
    <dbReference type="NCBI Taxonomy" id="176178"/>
    <lineage>
        <taxon>Eukaryota</taxon>
        <taxon>Fungi</taxon>
        <taxon>Dikarya</taxon>
        <taxon>Ascomycota</taxon>
        <taxon>Pezizomycotina</taxon>
        <taxon>Eurotiomycetes</taxon>
        <taxon>Eurotiomycetidae</taxon>
        <taxon>Eurotiales</taxon>
        <taxon>Aspergillaceae</taxon>
        <taxon>Aspergillus</taxon>
        <taxon>Aspergillus subgen. Nidulantes</taxon>
    </lineage>
</organism>
<proteinExistence type="inferred from homology"/>
<evidence type="ECO:0000256" key="1">
    <source>
        <dbReference type="ARBA" id="ARBA00006247"/>
    </source>
</evidence>
<evidence type="ECO:0000256" key="6">
    <source>
        <dbReference type="SAM" id="SignalP"/>
    </source>
</evidence>